<evidence type="ECO:0008006" key="8">
    <source>
        <dbReference type="Google" id="ProtNLM"/>
    </source>
</evidence>
<evidence type="ECO:0000256" key="2">
    <source>
        <dbReference type="ARBA" id="ARBA00009993"/>
    </source>
</evidence>
<dbReference type="GO" id="GO:0009867">
    <property type="term" value="P:jasmonic acid mediated signaling pathway"/>
    <property type="evidence" value="ECO:0007669"/>
    <property type="project" value="UniProtKB-ARBA"/>
</dbReference>
<name>A0A427AN93_ENSVE</name>
<dbReference type="SUPFAM" id="SSF81382">
    <property type="entry name" value="Skp1 dimerisation domain-like"/>
    <property type="match status" value="1"/>
</dbReference>
<evidence type="ECO:0000313" key="6">
    <source>
        <dbReference type="EMBL" id="RRT77691.1"/>
    </source>
</evidence>
<reference evidence="6 7" key="1">
    <citation type="journal article" date="2014" name="Agronomy (Basel)">
        <title>A Draft Genome Sequence for Ensete ventricosum, the Drought-Tolerant Tree Against Hunger.</title>
        <authorList>
            <person name="Harrison J."/>
            <person name="Moore K.A."/>
            <person name="Paszkiewicz K."/>
            <person name="Jones T."/>
            <person name="Grant M."/>
            <person name="Ambacheew D."/>
            <person name="Muzemil S."/>
            <person name="Studholme D.J."/>
        </authorList>
    </citation>
    <scope>NUCLEOTIDE SEQUENCE [LARGE SCALE GENOMIC DNA]</scope>
</reference>
<dbReference type="AlphaFoldDB" id="A0A427AN93"/>
<dbReference type="EMBL" id="AMZH03001866">
    <property type="protein sequence ID" value="RRT77691.1"/>
    <property type="molecule type" value="Genomic_DNA"/>
</dbReference>
<proteinExistence type="inferred from homology"/>
<dbReference type="GO" id="GO:0006511">
    <property type="term" value="P:ubiquitin-dependent protein catabolic process"/>
    <property type="evidence" value="ECO:0007669"/>
    <property type="project" value="InterPro"/>
</dbReference>
<keyword evidence="3" id="KW-0833">Ubl conjugation pathway</keyword>
<dbReference type="GO" id="GO:0016567">
    <property type="term" value="P:protein ubiquitination"/>
    <property type="evidence" value="ECO:0007669"/>
    <property type="project" value="UniProtKB-UniPathway"/>
</dbReference>
<dbReference type="InterPro" id="IPR011333">
    <property type="entry name" value="SKP1/BTB/POZ_sf"/>
</dbReference>
<evidence type="ECO:0000259" key="5">
    <source>
        <dbReference type="Pfam" id="PF03931"/>
    </source>
</evidence>
<dbReference type="SUPFAM" id="SSF54695">
    <property type="entry name" value="POZ domain"/>
    <property type="match status" value="1"/>
</dbReference>
<protein>
    <recommendedName>
        <fullName evidence="8">SKP1 component dimerisation domain-containing protein</fullName>
    </recommendedName>
</protein>
<feature type="domain" description="SKP1 component dimerisation" evidence="4">
    <location>
        <begin position="185"/>
        <end position="227"/>
    </location>
</feature>
<dbReference type="InterPro" id="IPR016072">
    <property type="entry name" value="Skp1_comp_dimer"/>
</dbReference>
<evidence type="ECO:0000259" key="4">
    <source>
        <dbReference type="Pfam" id="PF01466"/>
    </source>
</evidence>
<dbReference type="UniPathway" id="UPA00143"/>
<comment type="caution">
    <text evidence="6">The sequence shown here is derived from an EMBL/GenBank/DDBJ whole genome shotgun (WGS) entry which is preliminary data.</text>
</comment>
<dbReference type="SMART" id="SM00512">
    <property type="entry name" value="Skp1"/>
    <property type="match status" value="1"/>
</dbReference>
<sequence>MKRDGEEAKSLPLEKKKKEITLQSSDGALLYADEFLAEQSAVVRRAINSNPADISLNIPSVPESVLRLVIEFCEKQFEFTAEINVAAKARKKAKGVIVDFVDNTIEGKDAIAFVNGTVTIEKKRRHWEEEFLLVDHDVLYFLIMVRTLLLDFLLMSLVLDLDRPPISMLRRIYVTIHGHVLEIDSLRNLTCQKLADLIKNKSPEQIREMLGIEDDFSEEEKLEIKKELRLKKMWRVPPETLSALRIVPCPASYPISSVHAAHRKAHRYGTKTSRTATIFALLLVVSFAN</sequence>
<comment type="similarity">
    <text evidence="2">Belongs to the SKP1 family.</text>
</comment>
<evidence type="ECO:0000313" key="7">
    <source>
        <dbReference type="Proteomes" id="UP000287651"/>
    </source>
</evidence>
<dbReference type="Pfam" id="PF03931">
    <property type="entry name" value="Skp1_POZ"/>
    <property type="match status" value="1"/>
</dbReference>
<comment type="pathway">
    <text evidence="1">Protein modification; protein ubiquitination.</text>
</comment>
<gene>
    <name evidence="6" type="ORF">B296_00006181</name>
</gene>
<dbReference type="InterPro" id="IPR036296">
    <property type="entry name" value="SKP1-like_dim_sf"/>
</dbReference>
<organism evidence="6 7">
    <name type="scientific">Ensete ventricosum</name>
    <name type="common">Abyssinian banana</name>
    <name type="synonym">Musa ensete</name>
    <dbReference type="NCBI Taxonomy" id="4639"/>
    <lineage>
        <taxon>Eukaryota</taxon>
        <taxon>Viridiplantae</taxon>
        <taxon>Streptophyta</taxon>
        <taxon>Embryophyta</taxon>
        <taxon>Tracheophyta</taxon>
        <taxon>Spermatophyta</taxon>
        <taxon>Magnoliopsida</taxon>
        <taxon>Liliopsida</taxon>
        <taxon>Zingiberales</taxon>
        <taxon>Musaceae</taxon>
        <taxon>Ensete</taxon>
    </lineage>
</organism>
<dbReference type="Pfam" id="PF01466">
    <property type="entry name" value="Skp1"/>
    <property type="match status" value="1"/>
</dbReference>
<dbReference type="InterPro" id="IPR016073">
    <property type="entry name" value="Skp1_comp_POZ"/>
</dbReference>
<evidence type="ECO:0000256" key="1">
    <source>
        <dbReference type="ARBA" id="ARBA00004906"/>
    </source>
</evidence>
<dbReference type="InterPro" id="IPR001232">
    <property type="entry name" value="SKP1-like"/>
</dbReference>
<accession>A0A427AN93</accession>
<dbReference type="Gene3D" id="3.30.710.10">
    <property type="entry name" value="Potassium Channel Kv1.1, Chain A"/>
    <property type="match status" value="1"/>
</dbReference>
<dbReference type="InterPro" id="IPR016897">
    <property type="entry name" value="SKP1"/>
</dbReference>
<evidence type="ECO:0000256" key="3">
    <source>
        <dbReference type="ARBA" id="ARBA00022786"/>
    </source>
</evidence>
<dbReference type="PANTHER" id="PTHR11165">
    <property type="entry name" value="SKP1"/>
    <property type="match status" value="1"/>
</dbReference>
<dbReference type="Proteomes" id="UP000287651">
    <property type="component" value="Unassembled WGS sequence"/>
</dbReference>
<feature type="domain" description="SKP1 component POZ" evidence="5">
    <location>
        <begin position="19"/>
        <end position="75"/>
    </location>
</feature>